<protein>
    <submittedName>
        <fullName evidence="2">Uncharacterized protein</fullName>
    </submittedName>
</protein>
<evidence type="ECO:0000256" key="1">
    <source>
        <dbReference type="SAM" id="SignalP"/>
    </source>
</evidence>
<accession>A0AAD5QPD9</accession>
<keyword evidence="3" id="KW-1185">Reference proteome</keyword>
<feature type="chain" id="PRO_5041975442" evidence="1">
    <location>
        <begin position="24"/>
        <end position="71"/>
    </location>
</feature>
<gene>
    <name evidence="2" type="ORF">KIN20_015934</name>
</gene>
<dbReference type="EMBL" id="JAHQIW010003231">
    <property type="protein sequence ID" value="KAJ1357732.1"/>
    <property type="molecule type" value="Genomic_DNA"/>
</dbReference>
<evidence type="ECO:0000313" key="2">
    <source>
        <dbReference type="EMBL" id="KAJ1357732.1"/>
    </source>
</evidence>
<proteinExistence type="predicted"/>
<feature type="signal peptide" evidence="1">
    <location>
        <begin position="1"/>
        <end position="23"/>
    </location>
</feature>
<dbReference type="Proteomes" id="UP001196413">
    <property type="component" value="Unassembled WGS sequence"/>
</dbReference>
<comment type="caution">
    <text evidence="2">The sequence shown here is derived from an EMBL/GenBank/DDBJ whole genome shotgun (WGS) entry which is preliminary data.</text>
</comment>
<dbReference type="AlphaFoldDB" id="A0AAD5QPD9"/>
<evidence type="ECO:0000313" key="3">
    <source>
        <dbReference type="Proteomes" id="UP001196413"/>
    </source>
</evidence>
<sequence>MRYAICLAFVLACSVLLPMVAYGVPYYWPPPQGPSPCPHWNPSCGTFPGQPYGPYGPYGPYTPHGWIHNHY</sequence>
<name>A0AAD5QPD9_PARTN</name>
<reference evidence="2" key="1">
    <citation type="submission" date="2021-06" db="EMBL/GenBank/DDBJ databases">
        <title>Parelaphostrongylus tenuis whole genome reference sequence.</title>
        <authorList>
            <person name="Garwood T.J."/>
            <person name="Larsen P.A."/>
            <person name="Fountain-Jones N.M."/>
            <person name="Garbe J.R."/>
            <person name="Macchietto M.G."/>
            <person name="Kania S.A."/>
            <person name="Gerhold R.W."/>
            <person name="Richards J.E."/>
            <person name="Wolf T.M."/>
        </authorList>
    </citation>
    <scope>NUCLEOTIDE SEQUENCE</scope>
    <source>
        <strain evidence="2">MNPRO001-30</strain>
        <tissue evidence="2">Meninges</tissue>
    </source>
</reference>
<organism evidence="2 3">
    <name type="scientific">Parelaphostrongylus tenuis</name>
    <name type="common">Meningeal worm</name>
    <dbReference type="NCBI Taxonomy" id="148309"/>
    <lineage>
        <taxon>Eukaryota</taxon>
        <taxon>Metazoa</taxon>
        <taxon>Ecdysozoa</taxon>
        <taxon>Nematoda</taxon>
        <taxon>Chromadorea</taxon>
        <taxon>Rhabditida</taxon>
        <taxon>Rhabditina</taxon>
        <taxon>Rhabditomorpha</taxon>
        <taxon>Strongyloidea</taxon>
        <taxon>Metastrongylidae</taxon>
        <taxon>Parelaphostrongylus</taxon>
    </lineage>
</organism>
<keyword evidence="1" id="KW-0732">Signal</keyword>